<gene>
    <name evidence="4" type="ORF">HELGO_WM30496</name>
</gene>
<dbReference type="EMBL" id="CACVAR010000039">
    <property type="protein sequence ID" value="CAA6799325.1"/>
    <property type="molecule type" value="Genomic_DNA"/>
</dbReference>
<evidence type="ECO:0000256" key="1">
    <source>
        <dbReference type="ARBA" id="ARBA00022737"/>
    </source>
</evidence>
<evidence type="ECO:0000313" key="4">
    <source>
        <dbReference type="EMBL" id="CAA6799325.1"/>
    </source>
</evidence>
<feature type="domain" description="Teneurin-like YD-shell" evidence="3">
    <location>
        <begin position="1016"/>
        <end position="1160"/>
    </location>
</feature>
<dbReference type="Gene3D" id="2.180.10.10">
    <property type="entry name" value="RHS repeat-associated core"/>
    <property type="match status" value="5"/>
</dbReference>
<proteinExistence type="predicted"/>
<dbReference type="NCBIfam" id="TIGR01643">
    <property type="entry name" value="YD_repeat_2x"/>
    <property type="match status" value="11"/>
</dbReference>
<dbReference type="Pfam" id="PF20148">
    <property type="entry name" value="DUF6531"/>
    <property type="match status" value="1"/>
</dbReference>
<accession>A0A6S6RSV6</accession>
<sequence>MKKLFLRLMISFFVLFGATNLIANTKVDIIFVMDTSGSMSDEAIALKDAITSVNQDLSTIYDLDSKSWGITEPYSSWGLTSSVRSEISEATSNQYEDWGPATYDITTYYSGWRTDTIKIVVPISDEGPENGDGLSQDDIDIINKARIALDDTDIYAVPIIAQGSYQDTLYSDYGLLLSDKAIKTGSGDLVEQFKTIISDIVAEASGTSLGSVDAKFIENFSGGGKLVIDAKGASKYEVVAKFDDTEFLSVASSESVFPITLPTGYDTTVNHTLDINYTVSALDANGQVLEQKSKILTKIIDSSLQVQTFVANYAEARVGTVSEEPIFLGAGDDPDNQVQSSSLVADPVDISSGDFYFSHSDLVIPTAGIPLIVKRSYNSLETIRGWRFNLISTMDISDIDNIKVSWSGGESKDLFVKAKEGWVSVYSTDTLTTEAGAYVVTKSSGTKYKFNTNGKLIGITNKQDLGLLFEYSSLTMNIKDNFGNALATVTFNSSSQITSITDNAGNNITYAYNGTNLTSYTNRNGAVESYEYSNDLIDRIIGDNGEAYVTNTYDAQGRVTSQLDGAGSQTSFAYTGDLENFIVNSAEVTYADGVVRTHKFNILLPTSIEGSGTTVGFEYDANNKVKTITDTNGKAWTYERNSAGLVTKATDPQGNTTLYEYDENNNILSNTNALGQKVLFEYDANQNLVKATNADGKVTAYEYNANSQIVKITNALNQVVTYTYNAKGQVETVTLPNGGTTAYAYNSLGNVQTITDVLNRTVTYEYDKEGKVTKVTNPMNYTTQMEYNSFGELVKITDAKGRNVLMEYNVDGLLIKTTLVDGTTVETTYDVLGRVIATKDVLGRESKKEYDDFGRVSKVIDPKGNEFLLEYDNVGNIIKVTDAKGNDAQTSYDELYRPSKTIDADGVEVATTTYNALSMPTKVEDATGKSIEFTFDSLNRLQESTLSGSLKAQALYDVLGRITKITDPKGATNTYEYDAVGNLVKEINPLNKENLYTYDIAGRVTSTQTPNGVVSTFVYDDLDRVTKISQKKDSVENNTTYTYDEVGNVLTVTDAQGTITYTYNINDQVATRTDIYRSSVTYAYDQAKRLNTLTYPDGKAIIYGYDDNNNLVKVTDFANRETLYEYDVNGNLVKTTHVNGAYTLYTYDNNSRLLTLKNHNKNGDVISANELTRNDIGDITDNKETSPATLDLSKIKNFNFEVNDFNQITKSDEGDFIYDENGNLLSYKYDARDNTLEYDISDALTKATLGSDVYSYTYDAEGNRVAVNSKRYVVDNIMGLSKPLAETDGSNNIQKYYVWTNGLGYSVDASGEVLVYFYDYQGNTNAVLDKDNTLKASYRYSTYGAIISADETLDNPFKYLGQYGIQSDSSALYYVRARYYSPELNRWTQADVKRGNIGNPLSLNRYVLNEGDGVNFIDISGYNRELVNEVLTAYSGITAVGDKISDLHIKQLNGGISSNSTKLNNLKISLDKNAKLGFKQGYVSTNKSGNYRGMFNSGGSGNARLAIKQTSKYRVMKVNVTKNNALSSLKIKKLNGISNKLGAIGTGITMGQEAVTTGEDYGKILASDAQWDEKGARVSAATAGLGARTITKGATGTVSGINWVMSNTRYINPSYYMQGQEQFERGLKMSDDFMANMNQTADEIYSGENIYNTLK</sequence>
<dbReference type="InterPro" id="IPR036465">
    <property type="entry name" value="vWFA_dom_sf"/>
</dbReference>
<dbReference type="NCBIfam" id="TIGR03696">
    <property type="entry name" value="Rhs_assc_core"/>
    <property type="match status" value="1"/>
</dbReference>
<dbReference type="InterPro" id="IPR045351">
    <property type="entry name" value="DUF6531"/>
</dbReference>
<feature type="domain" description="Teneurin-like YD-shell" evidence="3">
    <location>
        <begin position="613"/>
        <end position="739"/>
    </location>
</feature>
<dbReference type="InterPro" id="IPR031325">
    <property type="entry name" value="RHS_repeat"/>
</dbReference>
<feature type="domain" description="Teneurin-like YD-shell" evidence="3">
    <location>
        <begin position="740"/>
        <end position="881"/>
    </location>
</feature>
<dbReference type="InterPro" id="IPR022385">
    <property type="entry name" value="Rhs_assc_core"/>
</dbReference>
<dbReference type="PANTHER" id="PTHR32305">
    <property type="match status" value="1"/>
</dbReference>
<evidence type="ECO:0000259" key="2">
    <source>
        <dbReference type="Pfam" id="PF20148"/>
    </source>
</evidence>
<name>A0A6S6RSV6_9BACT</name>
<organism evidence="4">
    <name type="scientific">uncultured Sulfurovum sp</name>
    <dbReference type="NCBI Taxonomy" id="269237"/>
    <lineage>
        <taxon>Bacteria</taxon>
        <taxon>Pseudomonadati</taxon>
        <taxon>Campylobacterota</taxon>
        <taxon>Epsilonproteobacteria</taxon>
        <taxon>Campylobacterales</taxon>
        <taxon>Sulfurovaceae</taxon>
        <taxon>Sulfurovum</taxon>
        <taxon>environmental samples</taxon>
    </lineage>
</organism>
<dbReference type="SUPFAM" id="SSF53300">
    <property type="entry name" value="vWA-like"/>
    <property type="match status" value="1"/>
</dbReference>
<feature type="domain" description="DUF6531" evidence="2">
    <location>
        <begin position="346"/>
        <end position="390"/>
    </location>
</feature>
<dbReference type="Pfam" id="PF25023">
    <property type="entry name" value="TEN_YD-shell"/>
    <property type="match status" value="3"/>
</dbReference>
<keyword evidence="1" id="KW-0677">Repeat</keyword>
<dbReference type="InterPro" id="IPR050708">
    <property type="entry name" value="T6SS_VgrG/RHS"/>
</dbReference>
<dbReference type="InterPro" id="IPR006530">
    <property type="entry name" value="YD"/>
</dbReference>
<evidence type="ECO:0000259" key="3">
    <source>
        <dbReference type="Pfam" id="PF25023"/>
    </source>
</evidence>
<protein>
    <submittedName>
        <fullName evidence="4">Intein C-terminal splicing region/intein N-terminal splicing region/RHS repeat-associated core domain-containing protein</fullName>
    </submittedName>
</protein>
<reference evidence="4" key="1">
    <citation type="submission" date="2020-01" db="EMBL/GenBank/DDBJ databases">
        <authorList>
            <person name="Meier V. D."/>
            <person name="Meier V D."/>
        </authorList>
    </citation>
    <scope>NUCLEOTIDE SEQUENCE</scope>
    <source>
        <strain evidence="4">HLG_WM_MAG_03</strain>
    </source>
</reference>
<dbReference type="Gene3D" id="3.40.50.410">
    <property type="entry name" value="von Willebrand factor, type A domain"/>
    <property type="match status" value="1"/>
</dbReference>
<dbReference type="PANTHER" id="PTHR32305:SF15">
    <property type="entry name" value="PROTEIN RHSA-RELATED"/>
    <property type="match status" value="1"/>
</dbReference>
<dbReference type="InterPro" id="IPR056823">
    <property type="entry name" value="TEN-like_YD-shell"/>
</dbReference>
<dbReference type="Pfam" id="PF05593">
    <property type="entry name" value="RHS_repeat"/>
    <property type="match status" value="1"/>
</dbReference>